<dbReference type="EMBL" id="FTOI01000020">
    <property type="protein sequence ID" value="SIT03941.1"/>
    <property type="molecule type" value="Genomic_DNA"/>
</dbReference>
<reference evidence="4" key="1">
    <citation type="submission" date="2017-01" db="EMBL/GenBank/DDBJ databases">
        <authorList>
            <person name="Varghese N."/>
            <person name="Submissions S."/>
        </authorList>
    </citation>
    <scope>NUCLEOTIDE SEQUENCE [LARGE SCALE GENOMIC DNA]</scope>
    <source>
        <strain evidence="4">DSM 23145</strain>
    </source>
</reference>
<evidence type="ECO:0000313" key="4">
    <source>
        <dbReference type="Proteomes" id="UP000185839"/>
    </source>
</evidence>
<gene>
    <name evidence="1" type="ORF">SAMN05421789_110121</name>
    <name evidence="2" type="ORF">SAMN05421789_1201</name>
    <name evidence="3" type="ORF">SAMN05421789_1257</name>
</gene>
<keyword evidence="4" id="KW-1185">Reference proteome</keyword>
<organism evidence="3 4">
    <name type="scientific">Kaistella chaponensis</name>
    <dbReference type="NCBI Taxonomy" id="713588"/>
    <lineage>
        <taxon>Bacteria</taxon>
        <taxon>Pseudomonadati</taxon>
        <taxon>Bacteroidota</taxon>
        <taxon>Flavobacteriia</taxon>
        <taxon>Flavobacteriales</taxon>
        <taxon>Weeksellaceae</taxon>
        <taxon>Chryseobacterium group</taxon>
        <taxon>Kaistella</taxon>
    </lineage>
</organism>
<evidence type="ECO:0000313" key="1">
    <source>
        <dbReference type="EMBL" id="SIS90847.1"/>
    </source>
</evidence>
<dbReference type="EMBL" id="FTOI01000010">
    <property type="protein sequence ID" value="SIS90847.1"/>
    <property type="molecule type" value="Genomic_DNA"/>
</dbReference>
<sequence>SKYYILILLIPDLYTNLFNKKTNLAYKIAL</sequence>
<protein>
    <submittedName>
        <fullName evidence="3">Uncharacterized protein</fullName>
    </submittedName>
</protein>
<reference evidence="3" key="2">
    <citation type="submission" date="2017-01" db="EMBL/GenBank/DDBJ databases">
        <authorList>
            <person name="Mah S.A."/>
            <person name="Swanson W.J."/>
            <person name="Moy G.W."/>
            <person name="Vacquier V.D."/>
        </authorList>
    </citation>
    <scope>NUCLEOTIDE SEQUENCE [LARGE SCALE GENOMIC DNA]</scope>
    <source>
        <strain evidence="3">DSM 23145</strain>
    </source>
</reference>
<accession>A0A1N7P1V1</accession>
<dbReference type="EMBL" id="FTOI01000025">
    <property type="protein sequence ID" value="SIT04635.1"/>
    <property type="molecule type" value="Genomic_DNA"/>
</dbReference>
<name>A0A1N7P1V1_9FLAO</name>
<feature type="non-terminal residue" evidence="3">
    <location>
        <position position="1"/>
    </location>
</feature>
<dbReference type="AlphaFoldDB" id="A0A1N7P1V1"/>
<dbReference type="Proteomes" id="UP000185839">
    <property type="component" value="Unassembled WGS sequence"/>
</dbReference>
<proteinExistence type="predicted"/>
<evidence type="ECO:0000313" key="3">
    <source>
        <dbReference type="EMBL" id="SIT04635.1"/>
    </source>
</evidence>
<evidence type="ECO:0000313" key="2">
    <source>
        <dbReference type="EMBL" id="SIT03941.1"/>
    </source>
</evidence>